<dbReference type="GO" id="GO:0051493">
    <property type="term" value="P:regulation of cytoskeleton organization"/>
    <property type="evidence" value="ECO:0007669"/>
    <property type="project" value="TreeGrafter"/>
</dbReference>
<feature type="domain" description="CH-like" evidence="2">
    <location>
        <begin position="64"/>
        <end position="132"/>
    </location>
</feature>
<protein>
    <recommendedName>
        <fullName evidence="2">CH-like domain-containing protein</fullName>
    </recommendedName>
</protein>
<feature type="coiled-coil region" evidence="1">
    <location>
        <begin position="238"/>
        <end position="279"/>
    </location>
</feature>
<dbReference type="InParanoid" id="A0A078AC40"/>
<accession>A0A078AC40</accession>
<keyword evidence="1" id="KW-0175">Coiled coil</keyword>
<dbReference type="PANTHER" id="PTHR12509:SF9">
    <property type="entry name" value="SPERM FLAGELLAR PROTEIN 1 ISOFORM X1"/>
    <property type="match status" value="1"/>
</dbReference>
<evidence type="ECO:0000313" key="3">
    <source>
        <dbReference type="EMBL" id="CDW79779.1"/>
    </source>
</evidence>
<sequence>MEIPALDEEEMQMIYNWVDEIPLSRPKRNIARDFSDGGKSFTLIRLANSYMNQCSLIIDFFLLVLVAEVVKHFIPHLVEIHNYSAAHSVSQKTYNWNTLNQKVFKKLGFTLSKKDVEDSVNCVPDTVERILKIKTYQEKKQNKMGSGGNAIQDNDLGFNSHNPLGAQGYSGAMGGLNNPIINKENNKFMSGGFNQQNNFSYPQQNYPMSAGGVGMGGFGGVDPRQKAMLQSQVDNEILMEKESTIQQMKETIEILELKIKKLEQLVKLKDAKISNLSNKLQTAGIIP</sequence>
<dbReference type="GO" id="GO:0005930">
    <property type="term" value="C:axoneme"/>
    <property type="evidence" value="ECO:0007669"/>
    <property type="project" value="TreeGrafter"/>
</dbReference>
<dbReference type="InterPro" id="IPR036872">
    <property type="entry name" value="CH_dom_sf"/>
</dbReference>
<keyword evidence="4" id="KW-1185">Reference proteome</keyword>
<evidence type="ECO:0000313" key="4">
    <source>
        <dbReference type="Proteomes" id="UP000039865"/>
    </source>
</evidence>
<evidence type="ECO:0000259" key="2">
    <source>
        <dbReference type="Pfam" id="PF06294"/>
    </source>
</evidence>
<dbReference type="GO" id="GO:0008017">
    <property type="term" value="F:microtubule binding"/>
    <property type="evidence" value="ECO:0007669"/>
    <property type="project" value="TreeGrafter"/>
</dbReference>
<name>A0A078AC40_STYLE</name>
<dbReference type="InterPro" id="IPR052111">
    <property type="entry name" value="Spermatogenesis_Ciliary_MAP"/>
</dbReference>
<organism evidence="3 4">
    <name type="scientific">Stylonychia lemnae</name>
    <name type="common">Ciliate</name>
    <dbReference type="NCBI Taxonomy" id="5949"/>
    <lineage>
        <taxon>Eukaryota</taxon>
        <taxon>Sar</taxon>
        <taxon>Alveolata</taxon>
        <taxon>Ciliophora</taxon>
        <taxon>Intramacronucleata</taxon>
        <taxon>Spirotrichea</taxon>
        <taxon>Stichotrichia</taxon>
        <taxon>Sporadotrichida</taxon>
        <taxon>Oxytrichidae</taxon>
        <taxon>Stylonychinae</taxon>
        <taxon>Stylonychia</taxon>
    </lineage>
</organism>
<dbReference type="OrthoDB" id="193300at2759"/>
<evidence type="ECO:0000256" key="1">
    <source>
        <dbReference type="SAM" id="Coils"/>
    </source>
</evidence>
<proteinExistence type="predicted"/>
<gene>
    <name evidence="3" type="primary">Contig12672.g13525</name>
    <name evidence="3" type="ORF">STYLEM_8771</name>
</gene>
<dbReference type="EMBL" id="CCKQ01008333">
    <property type="protein sequence ID" value="CDW79779.1"/>
    <property type="molecule type" value="Genomic_DNA"/>
</dbReference>
<dbReference type="Proteomes" id="UP000039865">
    <property type="component" value="Unassembled WGS sequence"/>
</dbReference>
<dbReference type="FunFam" id="1.10.418.10:FF:000059">
    <property type="entry name" value="RIKEN cDNA 6430531B16 gene"/>
    <property type="match status" value="1"/>
</dbReference>
<dbReference type="AlphaFoldDB" id="A0A078AC40"/>
<dbReference type="InterPro" id="IPR010441">
    <property type="entry name" value="CH_2"/>
</dbReference>
<dbReference type="Gene3D" id="1.10.418.10">
    <property type="entry name" value="Calponin-like domain"/>
    <property type="match status" value="1"/>
</dbReference>
<reference evidence="3 4" key="1">
    <citation type="submission" date="2014-06" db="EMBL/GenBank/DDBJ databases">
        <authorList>
            <person name="Swart Estienne"/>
        </authorList>
    </citation>
    <scope>NUCLEOTIDE SEQUENCE [LARGE SCALE GENOMIC DNA]</scope>
    <source>
        <strain evidence="3 4">130c</strain>
    </source>
</reference>
<dbReference type="PANTHER" id="PTHR12509">
    <property type="entry name" value="SPERMATOGENESIS-ASSOCIATED 4-RELATED"/>
    <property type="match status" value="1"/>
</dbReference>
<dbReference type="OMA" id="MEYYDTR"/>
<dbReference type="Pfam" id="PF06294">
    <property type="entry name" value="CH_2"/>
    <property type="match status" value="1"/>
</dbReference>